<reference evidence="2" key="1">
    <citation type="journal article" date="2015" name="Nature">
        <title>Complex archaea that bridge the gap between prokaryotes and eukaryotes.</title>
        <authorList>
            <person name="Spang A."/>
            <person name="Saw J.H."/>
            <person name="Jorgensen S.L."/>
            <person name="Zaremba-Niedzwiedzka K."/>
            <person name="Martijn J."/>
            <person name="Lind A.E."/>
            <person name="van Eijk R."/>
            <person name="Schleper C."/>
            <person name="Guy L."/>
            <person name="Ettema T.J."/>
        </authorList>
    </citation>
    <scope>NUCLEOTIDE SEQUENCE</scope>
</reference>
<name>A0A0F9LZ51_9ZZZZ</name>
<accession>A0A0F9LZ51</accession>
<evidence type="ECO:0000313" key="2">
    <source>
        <dbReference type="EMBL" id="KKN00370.1"/>
    </source>
</evidence>
<sequence length="52" mass="5816">MAIAEHQPGKLYKRNRGVLSMTQGQLHDYAATKERGLPKKKHRGRYGGPPVS</sequence>
<protein>
    <submittedName>
        <fullName evidence="2">Uncharacterized protein</fullName>
    </submittedName>
</protein>
<gene>
    <name evidence="2" type="ORF">LCGC14_1138450</name>
</gene>
<dbReference type="EMBL" id="LAZR01005384">
    <property type="protein sequence ID" value="KKN00370.1"/>
    <property type="molecule type" value="Genomic_DNA"/>
</dbReference>
<proteinExistence type="predicted"/>
<dbReference type="AlphaFoldDB" id="A0A0F9LZ51"/>
<organism evidence="2">
    <name type="scientific">marine sediment metagenome</name>
    <dbReference type="NCBI Taxonomy" id="412755"/>
    <lineage>
        <taxon>unclassified sequences</taxon>
        <taxon>metagenomes</taxon>
        <taxon>ecological metagenomes</taxon>
    </lineage>
</organism>
<evidence type="ECO:0000256" key="1">
    <source>
        <dbReference type="SAM" id="MobiDB-lite"/>
    </source>
</evidence>
<comment type="caution">
    <text evidence="2">The sequence shown here is derived from an EMBL/GenBank/DDBJ whole genome shotgun (WGS) entry which is preliminary data.</text>
</comment>
<feature type="region of interest" description="Disordered" evidence="1">
    <location>
        <begin position="29"/>
        <end position="52"/>
    </location>
</feature>